<dbReference type="EMBL" id="CM023482">
    <property type="protein sequence ID" value="KAH6937420.1"/>
    <property type="molecule type" value="Genomic_DNA"/>
</dbReference>
<proteinExistence type="predicted"/>
<organism evidence="1 2">
    <name type="scientific">Hyalomma asiaticum</name>
    <name type="common">Tick</name>
    <dbReference type="NCBI Taxonomy" id="266040"/>
    <lineage>
        <taxon>Eukaryota</taxon>
        <taxon>Metazoa</taxon>
        <taxon>Ecdysozoa</taxon>
        <taxon>Arthropoda</taxon>
        <taxon>Chelicerata</taxon>
        <taxon>Arachnida</taxon>
        <taxon>Acari</taxon>
        <taxon>Parasitiformes</taxon>
        <taxon>Ixodida</taxon>
        <taxon>Ixodoidea</taxon>
        <taxon>Ixodidae</taxon>
        <taxon>Hyalomminae</taxon>
        <taxon>Hyalomma</taxon>
    </lineage>
</organism>
<gene>
    <name evidence="1" type="ORF">HPB50_000107</name>
</gene>
<dbReference type="Proteomes" id="UP000821845">
    <property type="component" value="Chromosome 2"/>
</dbReference>
<keyword evidence="2" id="KW-1185">Reference proteome</keyword>
<reference evidence="1" key="1">
    <citation type="submission" date="2020-05" db="EMBL/GenBank/DDBJ databases">
        <title>Large-scale comparative analyses of tick genomes elucidate their genetic diversity and vector capacities.</title>
        <authorList>
            <person name="Jia N."/>
            <person name="Wang J."/>
            <person name="Shi W."/>
            <person name="Du L."/>
            <person name="Sun Y."/>
            <person name="Zhan W."/>
            <person name="Jiang J."/>
            <person name="Wang Q."/>
            <person name="Zhang B."/>
            <person name="Ji P."/>
            <person name="Sakyi L.B."/>
            <person name="Cui X."/>
            <person name="Yuan T."/>
            <person name="Jiang B."/>
            <person name="Yang W."/>
            <person name="Lam T.T.-Y."/>
            <person name="Chang Q."/>
            <person name="Ding S."/>
            <person name="Wang X."/>
            <person name="Zhu J."/>
            <person name="Ruan X."/>
            <person name="Zhao L."/>
            <person name="Wei J."/>
            <person name="Que T."/>
            <person name="Du C."/>
            <person name="Cheng J."/>
            <person name="Dai P."/>
            <person name="Han X."/>
            <person name="Huang E."/>
            <person name="Gao Y."/>
            <person name="Liu J."/>
            <person name="Shao H."/>
            <person name="Ye R."/>
            <person name="Li L."/>
            <person name="Wei W."/>
            <person name="Wang X."/>
            <person name="Wang C."/>
            <person name="Yang T."/>
            <person name="Huo Q."/>
            <person name="Li W."/>
            <person name="Guo W."/>
            <person name="Chen H."/>
            <person name="Zhou L."/>
            <person name="Ni X."/>
            <person name="Tian J."/>
            <person name="Zhou Y."/>
            <person name="Sheng Y."/>
            <person name="Liu T."/>
            <person name="Pan Y."/>
            <person name="Xia L."/>
            <person name="Li J."/>
            <person name="Zhao F."/>
            <person name="Cao W."/>
        </authorList>
    </citation>
    <scope>NUCLEOTIDE SEQUENCE</scope>
    <source>
        <strain evidence="1">Hyas-2018</strain>
    </source>
</reference>
<accession>A0ACB7SRV7</accession>
<evidence type="ECO:0000313" key="2">
    <source>
        <dbReference type="Proteomes" id="UP000821845"/>
    </source>
</evidence>
<sequence>MNASTFYGPRKAREKTMACDIPSGSEDSDLSDLDDDYPPDIQITASAACGEDHSDTESEDCDSDSDTAPNVTTKRNESKVCRPIWKHKDMTVNDVASEFRGSSYVPTSILALEMPYDFLRHILTPDLISTMTEQTRLYSTQSRPHKPLSVTEGEMEKFFGSLLWMSLIRLPSSRMYWNPKFYVRQVASLMPVNKWEELKSFLHFADNTTAVPKGQDGYDRQHKIRTLADDH</sequence>
<evidence type="ECO:0000313" key="1">
    <source>
        <dbReference type="EMBL" id="KAH6937420.1"/>
    </source>
</evidence>
<name>A0ACB7SRV7_HYAAI</name>
<protein>
    <submittedName>
        <fullName evidence="1">Uncharacterized protein</fullName>
    </submittedName>
</protein>
<comment type="caution">
    <text evidence="1">The sequence shown here is derived from an EMBL/GenBank/DDBJ whole genome shotgun (WGS) entry which is preliminary data.</text>
</comment>